<comment type="caution">
    <text evidence="2">The sequence shown here is derived from an EMBL/GenBank/DDBJ whole genome shotgun (WGS) entry which is preliminary data.</text>
</comment>
<proteinExistence type="predicted"/>
<feature type="region of interest" description="Disordered" evidence="1">
    <location>
        <begin position="30"/>
        <end position="84"/>
    </location>
</feature>
<dbReference type="Proteomes" id="UP001566204">
    <property type="component" value="Unassembled WGS sequence"/>
</dbReference>
<sequence>MESIVKHTIVKQGLIIAYYFSNRWFGKRLFNGPETKDSNDKEAENSKPGKMEREAPQEASRNRQDDDLDWDENVGNPAIPKKTD</sequence>
<evidence type="ECO:0000313" key="2">
    <source>
        <dbReference type="EMBL" id="MEZ0452984.1"/>
    </source>
</evidence>
<evidence type="ECO:0000313" key="3">
    <source>
        <dbReference type="Proteomes" id="UP001566204"/>
    </source>
</evidence>
<feature type="compositionally biased region" description="Basic and acidic residues" evidence="1">
    <location>
        <begin position="34"/>
        <end position="65"/>
    </location>
</feature>
<gene>
    <name evidence="2" type="ORF">ABTW24_15410</name>
</gene>
<evidence type="ECO:0000256" key="1">
    <source>
        <dbReference type="SAM" id="MobiDB-lite"/>
    </source>
</evidence>
<dbReference type="EMBL" id="JBEOQB010000004">
    <property type="protein sequence ID" value="MEZ0452984.1"/>
    <property type="molecule type" value="Genomic_DNA"/>
</dbReference>
<dbReference type="RefSeq" id="WP_370483692.1">
    <property type="nucleotide sequence ID" value="NZ_JBEOQA010000002.1"/>
</dbReference>
<reference evidence="2 3" key="1">
    <citation type="submission" date="2024-06" db="EMBL/GenBank/DDBJ databases">
        <title>Soil Sphingobacterium thalpophilum.</title>
        <authorList>
            <person name="Yang J."/>
            <person name="Li J."/>
        </authorList>
    </citation>
    <scope>NUCLEOTIDE SEQUENCE [LARGE SCALE GENOMIC DNA]</scope>
    <source>
        <strain evidence="2 3">22g91tb</strain>
    </source>
</reference>
<name>A0ABV4HEP2_9SPHI</name>
<organism evidence="2 3">
    <name type="scientific">Sphingobacterium thalpophilum</name>
    <dbReference type="NCBI Taxonomy" id="259"/>
    <lineage>
        <taxon>Bacteria</taxon>
        <taxon>Pseudomonadati</taxon>
        <taxon>Bacteroidota</taxon>
        <taxon>Sphingobacteriia</taxon>
        <taxon>Sphingobacteriales</taxon>
        <taxon>Sphingobacteriaceae</taxon>
        <taxon>Sphingobacterium</taxon>
    </lineage>
</organism>
<keyword evidence="3" id="KW-1185">Reference proteome</keyword>
<accession>A0ABV4HEP2</accession>
<protein>
    <submittedName>
        <fullName evidence="2">Uncharacterized protein</fullName>
    </submittedName>
</protein>